<protein>
    <recommendedName>
        <fullName evidence="12">C2 domain-containing protein</fullName>
    </recommendedName>
</protein>
<keyword evidence="9" id="KW-0472">Membrane</keyword>
<evidence type="ECO:0000256" key="10">
    <source>
        <dbReference type="ARBA" id="ARBA00023242"/>
    </source>
</evidence>
<sequence>MSSSHKVNDMKGVMGLLRVKVVRGTNLAYRDAHGSDPYVVLRFGRQKLKTSVKKSNVNPEWNEYLTLSITEPIHPIKIEVFDKDTFTRDDEMGDAEFSIKPLVDCVQMNLEGKAEGSVIRSVMPYRHNCLVGESPIIWKDGTLAQDVVLRLRNVESGQVELQLQWVNIPPVPAARHQRTQMFAQCGPGSEKRR</sequence>
<keyword evidence="14" id="KW-1185">Reference proteome</keyword>
<proteinExistence type="inferred from homology"/>
<comment type="subcellular location">
    <subcellularLocation>
        <location evidence="2">Cell membrane</location>
    </subcellularLocation>
    <subcellularLocation>
        <location evidence="1">Nucleus</location>
    </subcellularLocation>
</comment>
<dbReference type="AlphaFoldDB" id="A0A9D5D1Q7"/>
<evidence type="ECO:0000256" key="1">
    <source>
        <dbReference type="ARBA" id="ARBA00004123"/>
    </source>
</evidence>
<evidence type="ECO:0000256" key="3">
    <source>
        <dbReference type="ARBA" id="ARBA00022468"/>
    </source>
</evidence>
<keyword evidence="4" id="KW-1003">Cell membrane</keyword>
<name>A0A9D5D1Q7_9LILI</name>
<dbReference type="GO" id="GO:0005886">
    <property type="term" value="C:plasma membrane"/>
    <property type="evidence" value="ECO:0007669"/>
    <property type="project" value="UniProtKB-SubCell"/>
</dbReference>
<evidence type="ECO:0000313" key="13">
    <source>
        <dbReference type="EMBL" id="KAJ0982994.1"/>
    </source>
</evidence>
<keyword evidence="3" id="KW-0343">GTPase activation</keyword>
<evidence type="ECO:0000259" key="12">
    <source>
        <dbReference type="PROSITE" id="PS50004"/>
    </source>
</evidence>
<dbReference type="SUPFAM" id="SSF49562">
    <property type="entry name" value="C2 domain (Calcium/lipid-binding domain, CaLB)"/>
    <property type="match status" value="1"/>
</dbReference>
<dbReference type="EMBL" id="JAGGNH010000002">
    <property type="protein sequence ID" value="KAJ0982994.1"/>
    <property type="molecule type" value="Genomic_DNA"/>
</dbReference>
<keyword evidence="10" id="KW-0539">Nucleus</keyword>
<evidence type="ECO:0000256" key="2">
    <source>
        <dbReference type="ARBA" id="ARBA00004236"/>
    </source>
</evidence>
<evidence type="ECO:0000256" key="5">
    <source>
        <dbReference type="ARBA" id="ARBA00022682"/>
    </source>
</evidence>
<gene>
    <name evidence="13" type="ORF">J5N97_011249</name>
</gene>
<dbReference type="PANTHER" id="PTHR45933:SF20">
    <property type="entry name" value="OS07G0108400 PROTEIN"/>
    <property type="match status" value="1"/>
</dbReference>
<dbReference type="GO" id="GO:0009738">
    <property type="term" value="P:abscisic acid-activated signaling pathway"/>
    <property type="evidence" value="ECO:0007669"/>
    <property type="project" value="UniProtKB-KW"/>
</dbReference>
<dbReference type="GO" id="GO:0005634">
    <property type="term" value="C:nucleus"/>
    <property type="evidence" value="ECO:0007669"/>
    <property type="project" value="UniProtKB-SubCell"/>
</dbReference>
<dbReference type="Gene3D" id="2.60.40.150">
    <property type="entry name" value="C2 domain"/>
    <property type="match status" value="1"/>
</dbReference>
<dbReference type="PANTHER" id="PTHR45933">
    <property type="entry name" value="PROTEIN C2-DOMAIN ABA-RELATED 4"/>
    <property type="match status" value="1"/>
</dbReference>
<evidence type="ECO:0000256" key="8">
    <source>
        <dbReference type="ARBA" id="ARBA00023121"/>
    </source>
</evidence>
<evidence type="ECO:0000256" key="6">
    <source>
        <dbReference type="ARBA" id="ARBA00022723"/>
    </source>
</evidence>
<dbReference type="GO" id="GO:0008289">
    <property type="term" value="F:lipid binding"/>
    <property type="evidence" value="ECO:0007669"/>
    <property type="project" value="UniProtKB-KW"/>
</dbReference>
<keyword evidence="5" id="KW-0938">Abscisic acid signaling pathway</keyword>
<dbReference type="Pfam" id="PF00168">
    <property type="entry name" value="C2"/>
    <property type="match status" value="1"/>
</dbReference>
<dbReference type="CDD" id="cd04038">
    <property type="entry name" value="C2_ArfGAP"/>
    <property type="match status" value="1"/>
</dbReference>
<accession>A0A9D5D1Q7</accession>
<comment type="similarity">
    <text evidence="11">Belongs to the plant CAR protein family.</text>
</comment>
<dbReference type="GO" id="GO:0005096">
    <property type="term" value="F:GTPase activator activity"/>
    <property type="evidence" value="ECO:0007669"/>
    <property type="project" value="UniProtKB-KW"/>
</dbReference>
<evidence type="ECO:0000256" key="9">
    <source>
        <dbReference type="ARBA" id="ARBA00023136"/>
    </source>
</evidence>
<dbReference type="PROSITE" id="PS50004">
    <property type="entry name" value="C2"/>
    <property type="match status" value="1"/>
</dbReference>
<keyword evidence="8" id="KW-0446">Lipid-binding</keyword>
<dbReference type="SMART" id="SM00239">
    <property type="entry name" value="C2"/>
    <property type="match status" value="1"/>
</dbReference>
<reference evidence="13" key="2">
    <citation type="journal article" date="2022" name="Hortic Res">
        <title>The genome of Dioscorea zingiberensis sheds light on the biosynthesis, origin and evolution of the medicinally important diosgenin saponins.</title>
        <authorList>
            <person name="Li Y."/>
            <person name="Tan C."/>
            <person name="Li Z."/>
            <person name="Guo J."/>
            <person name="Li S."/>
            <person name="Chen X."/>
            <person name="Wang C."/>
            <person name="Dai X."/>
            <person name="Yang H."/>
            <person name="Song W."/>
            <person name="Hou L."/>
            <person name="Xu J."/>
            <person name="Tong Z."/>
            <person name="Xu A."/>
            <person name="Yuan X."/>
            <person name="Wang W."/>
            <person name="Yang Q."/>
            <person name="Chen L."/>
            <person name="Sun Z."/>
            <person name="Wang K."/>
            <person name="Pan B."/>
            <person name="Chen J."/>
            <person name="Bao Y."/>
            <person name="Liu F."/>
            <person name="Qi X."/>
            <person name="Gang D.R."/>
            <person name="Wen J."/>
            <person name="Li J."/>
        </authorList>
    </citation>
    <scope>NUCLEOTIDE SEQUENCE</scope>
    <source>
        <strain evidence="13">Dzin_1.0</strain>
    </source>
</reference>
<evidence type="ECO:0000313" key="14">
    <source>
        <dbReference type="Proteomes" id="UP001085076"/>
    </source>
</evidence>
<evidence type="ECO:0000256" key="11">
    <source>
        <dbReference type="ARBA" id="ARBA00024037"/>
    </source>
</evidence>
<dbReference type="OrthoDB" id="73919at2759"/>
<comment type="caution">
    <text evidence="13">The sequence shown here is derived from an EMBL/GenBank/DDBJ whole genome shotgun (WGS) entry which is preliminary data.</text>
</comment>
<feature type="domain" description="C2" evidence="12">
    <location>
        <begin position="1"/>
        <end position="112"/>
    </location>
</feature>
<keyword evidence="6" id="KW-0479">Metal-binding</keyword>
<organism evidence="13 14">
    <name type="scientific">Dioscorea zingiberensis</name>
    <dbReference type="NCBI Taxonomy" id="325984"/>
    <lineage>
        <taxon>Eukaryota</taxon>
        <taxon>Viridiplantae</taxon>
        <taxon>Streptophyta</taxon>
        <taxon>Embryophyta</taxon>
        <taxon>Tracheophyta</taxon>
        <taxon>Spermatophyta</taxon>
        <taxon>Magnoliopsida</taxon>
        <taxon>Liliopsida</taxon>
        <taxon>Dioscoreales</taxon>
        <taxon>Dioscoreaceae</taxon>
        <taxon>Dioscorea</taxon>
    </lineage>
</organism>
<dbReference type="InterPro" id="IPR044562">
    <property type="entry name" value="CAR1-11"/>
</dbReference>
<evidence type="ECO:0000256" key="7">
    <source>
        <dbReference type="ARBA" id="ARBA00022837"/>
    </source>
</evidence>
<keyword evidence="7" id="KW-0106">Calcium</keyword>
<evidence type="ECO:0000256" key="4">
    <source>
        <dbReference type="ARBA" id="ARBA00022475"/>
    </source>
</evidence>
<dbReference type="InterPro" id="IPR035892">
    <property type="entry name" value="C2_domain_sf"/>
</dbReference>
<dbReference type="InterPro" id="IPR000008">
    <property type="entry name" value="C2_dom"/>
</dbReference>
<reference evidence="13" key="1">
    <citation type="submission" date="2021-03" db="EMBL/GenBank/DDBJ databases">
        <authorList>
            <person name="Li Z."/>
            <person name="Yang C."/>
        </authorList>
    </citation>
    <scope>NUCLEOTIDE SEQUENCE</scope>
    <source>
        <strain evidence="13">Dzin_1.0</strain>
        <tissue evidence="13">Leaf</tissue>
    </source>
</reference>
<dbReference type="GO" id="GO:0046872">
    <property type="term" value="F:metal ion binding"/>
    <property type="evidence" value="ECO:0007669"/>
    <property type="project" value="UniProtKB-KW"/>
</dbReference>
<dbReference type="Proteomes" id="UP001085076">
    <property type="component" value="Miscellaneous, Linkage group lg02"/>
</dbReference>